<dbReference type="OrthoDB" id="9814553at2"/>
<dbReference type="RefSeq" id="WP_010937228.1">
    <property type="nucleotide sequence ID" value="NZ_CP019867.1"/>
</dbReference>
<accession>A0A0V8M0R3</accession>
<evidence type="ECO:0000259" key="4">
    <source>
        <dbReference type="PROSITE" id="PS50943"/>
    </source>
</evidence>
<dbReference type="GO" id="GO:0003700">
    <property type="term" value="F:DNA-binding transcription factor activity"/>
    <property type="evidence" value="ECO:0007669"/>
    <property type="project" value="TreeGrafter"/>
</dbReference>
<evidence type="ECO:0000313" key="5">
    <source>
        <dbReference type="EMBL" id="KSV17362.1"/>
    </source>
</evidence>
<gene>
    <name evidence="5" type="ORF">DA01_08830</name>
</gene>
<proteinExistence type="predicted"/>
<keyword evidence="2 5" id="KW-0238">DNA-binding</keyword>
<dbReference type="PROSITE" id="PS50943">
    <property type="entry name" value="HTH_CROC1"/>
    <property type="match status" value="1"/>
</dbReference>
<dbReference type="SUPFAM" id="SSF47413">
    <property type="entry name" value="lambda repressor-like DNA-binding domains"/>
    <property type="match status" value="1"/>
</dbReference>
<dbReference type="Pfam" id="PF01381">
    <property type="entry name" value="HTH_3"/>
    <property type="match status" value="1"/>
</dbReference>
<dbReference type="PATRIC" id="fig|61435.5.peg.1739"/>
<dbReference type="InterPro" id="IPR010982">
    <property type="entry name" value="Lambda_DNA-bd_dom_sf"/>
</dbReference>
<dbReference type="Proteomes" id="UP000053577">
    <property type="component" value="Unassembled WGS sequence"/>
</dbReference>
<dbReference type="SMART" id="SM00530">
    <property type="entry name" value="HTH_XRE"/>
    <property type="match status" value="1"/>
</dbReference>
<sequence>MMTEKTIEQRFGERIRDLRKKAGVSQEELADRAGVHRTYLGGIERGERNPSLKNIYAISRALKVPVSDLFKT</sequence>
<keyword evidence="3" id="KW-0804">Transcription</keyword>
<dbReference type="EMBL" id="JGYD01000023">
    <property type="protein sequence ID" value="KSV17362.1"/>
    <property type="molecule type" value="Genomic_DNA"/>
</dbReference>
<dbReference type="GO" id="GO:0005829">
    <property type="term" value="C:cytosol"/>
    <property type="evidence" value="ECO:0007669"/>
    <property type="project" value="TreeGrafter"/>
</dbReference>
<dbReference type="InterPro" id="IPR001387">
    <property type="entry name" value="Cro/C1-type_HTH"/>
</dbReference>
<dbReference type="PANTHER" id="PTHR46797">
    <property type="entry name" value="HTH-TYPE TRANSCRIPTIONAL REGULATOR"/>
    <property type="match status" value="1"/>
</dbReference>
<comment type="caution">
    <text evidence="5">The sequence shown here is derived from an EMBL/GenBank/DDBJ whole genome shotgun (WGS) entry which is preliminary data.</text>
</comment>
<organism evidence="5 6">
    <name type="scientific">Dehalococcoides mccartyi</name>
    <dbReference type="NCBI Taxonomy" id="61435"/>
    <lineage>
        <taxon>Bacteria</taxon>
        <taxon>Bacillati</taxon>
        <taxon>Chloroflexota</taxon>
        <taxon>Dehalococcoidia</taxon>
        <taxon>Dehalococcoidales</taxon>
        <taxon>Dehalococcoidaceae</taxon>
        <taxon>Dehalococcoides</taxon>
    </lineage>
</organism>
<protein>
    <submittedName>
        <fullName evidence="5">DNA-binding protein</fullName>
    </submittedName>
</protein>
<dbReference type="PANTHER" id="PTHR46797:SF23">
    <property type="entry name" value="HTH-TYPE TRANSCRIPTIONAL REGULATOR SUTR"/>
    <property type="match status" value="1"/>
</dbReference>
<dbReference type="GO" id="GO:0003677">
    <property type="term" value="F:DNA binding"/>
    <property type="evidence" value="ECO:0007669"/>
    <property type="project" value="UniProtKB-KW"/>
</dbReference>
<evidence type="ECO:0000256" key="3">
    <source>
        <dbReference type="ARBA" id="ARBA00023163"/>
    </source>
</evidence>
<dbReference type="InterPro" id="IPR050807">
    <property type="entry name" value="TransReg_Diox_bact_type"/>
</dbReference>
<feature type="domain" description="HTH cro/C1-type" evidence="4">
    <location>
        <begin position="15"/>
        <end position="69"/>
    </location>
</feature>
<evidence type="ECO:0000256" key="2">
    <source>
        <dbReference type="ARBA" id="ARBA00023125"/>
    </source>
</evidence>
<dbReference type="GeneID" id="3230570"/>
<dbReference type="Gene3D" id="1.10.260.40">
    <property type="entry name" value="lambda repressor-like DNA-binding domains"/>
    <property type="match status" value="1"/>
</dbReference>
<name>A0A0V8M0R3_9CHLR</name>
<evidence type="ECO:0000313" key="6">
    <source>
        <dbReference type="Proteomes" id="UP000053577"/>
    </source>
</evidence>
<keyword evidence="1" id="KW-0805">Transcription regulation</keyword>
<dbReference type="AlphaFoldDB" id="A0A0V8M0R3"/>
<dbReference type="CDD" id="cd00093">
    <property type="entry name" value="HTH_XRE"/>
    <property type="match status" value="1"/>
</dbReference>
<evidence type="ECO:0000256" key="1">
    <source>
        <dbReference type="ARBA" id="ARBA00023015"/>
    </source>
</evidence>
<reference evidence="5 6" key="1">
    <citation type="journal article" date="2015" name="Sci. Rep.">
        <title>A comparative genomics and reductive dehalogenase gene transcription study of two chloroethene-respiring bacteria, Dehalococcoides mccartyi strains MB and 11a.</title>
        <authorList>
            <person name="Low A."/>
            <person name="Shen Z."/>
            <person name="Cheng D."/>
            <person name="Rogers M.J."/>
            <person name="Lee P.K."/>
            <person name="He J."/>
        </authorList>
    </citation>
    <scope>NUCLEOTIDE SEQUENCE [LARGE SCALE GENOMIC DNA]</scope>
    <source>
        <strain evidence="5 6">MB</strain>
    </source>
</reference>